<name>A0A1A6GDY0_NEOLE</name>
<sequence>DDHKDISEKNDQMTYYFYHGISCPQLSYIAEDRDGKTMGYALAKMEKDTDGVSYRHITSLALDGVLAWPRN</sequence>
<comment type="caution">
    <text evidence="3">The sequence shown here is derived from an EMBL/GenBank/DDBJ whole genome shotgun (WGS) entry which is preliminary data.</text>
</comment>
<dbReference type="GO" id="GO:0031415">
    <property type="term" value="C:NatA complex"/>
    <property type="evidence" value="ECO:0007669"/>
    <property type="project" value="InterPro"/>
</dbReference>
<dbReference type="AlphaFoldDB" id="A0A1A6GDY0"/>
<dbReference type="EMBL" id="LZPO01097197">
    <property type="protein sequence ID" value="OBS64433.1"/>
    <property type="molecule type" value="Genomic_DNA"/>
</dbReference>
<dbReference type="PANTHER" id="PTHR23091">
    <property type="entry name" value="N-TERMINAL ACETYLTRANSFERASE"/>
    <property type="match status" value="1"/>
</dbReference>
<keyword evidence="1" id="KW-0808">Transferase</keyword>
<dbReference type="PANTHER" id="PTHR23091:SF4">
    <property type="entry name" value="N-TERMINAL AMINO-ACID N(ALPHA)-ACETYLTRANSFERASE NATA"/>
    <property type="match status" value="1"/>
</dbReference>
<protein>
    <submittedName>
        <fullName evidence="3">Uncharacterized protein</fullName>
    </submittedName>
</protein>
<dbReference type="InterPro" id="IPR045047">
    <property type="entry name" value="Ard1-like"/>
</dbReference>
<keyword evidence="4" id="KW-1185">Reference proteome</keyword>
<dbReference type="GO" id="GO:1990190">
    <property type="term" value="F:protein-N-terminal-glutamate acetyltransferase activity"/>
    <property type="evidence" value="ECO:0007669"/>
    <property type="project" value="TreeGrafter"/>
</dbReference>
<dbReference type="GO" id="GO:1990189">
    <property type="term" value="F:protein N-terminal-serine acetyltransferase activity"/>
    <property type="evidence" value="ECO:0007669"/>
    <property type="project" value="TreeGrafter"/>
</dbReference>
<evidence type="ECO:0000256" key="2">
    <source>
        <dbReference type="ARBA" id="ARBA00023315"/>
    </source>
</evidence>
<proteinExistence type="predicted"/>
<dbReference type="STRING" id="56216.A0A1A6GDY0"/>
<gene>
    <name evidence="3" type="ORF">A6R68_07029</name>
</gene>
<accession>A0A1A6GDY0</accession>
<feature type="non-terminal residue" evidence="3">
    <location>
        <position position="1"/>
    </location>
</feature>
<reference evidence="3 4" key="1">
    <citation type="submission" date="2016-06" db="EMBL/GenBank/DDBJ databases">
        <title>The Draft Genome Sequence and Annotation of the Desert Woodrat Neotoma lepida.</title>
        <authorList>
            <person name="Campbell M."/>
            <person name="Oakeson K.F."/>
            <person name="Yandell M."/>
            <person name="Halpert J.R."/>
            <person name="Dearing D."/>
        </authorList>
    </citation>
    <scope>NUCLEOTIDE SEQUENCE [LARGE SCALE GENOMIC DNA]</scope>
    <source>
        <strain evidence="3">417</strain>
        <tissue evidence="3">Liver</tissue>
    </source>
</reference>
<organism evidence="3 4">
    <name type="scientific">Neotoma lepida</name>
    <name type="common">Desert woodrat</name>
    <dbReference type="NCBI Taxonomy" id="56216"/>
    <lineage>
        <taxon>Eukaryota</taxon>
        <taxon>Metazoa</taxon>
        <taxon>Chordata</taxon>
        <taxon>Craniata</taxon>
        <taxon>Vertebrata</taxon>
        <taxon>Euteleostomi</taxon>
        <taxon>Mammalia</taxon>
        <taxon>Eutheria</taxon>
        <taxon>Euarchontoglires</taxon>
        <taxon>Glires</taxon>
        <taxon>Rodentia</taxon>
        <taxon>Myomorpha</taxon>
        <taxon>Muroidea</taxon>
        <taxon>Cricetidae</taxon>
        <taxon>Neotominae</taxon>
        <taxon>Neotoma</taxon>
    </lineage>
</organism>
<dbReference type="Proteomes" id="UP000092124">
    <property type="component" value="Unassembled WGS sequence"/>
</dbReference>
<evidence type="ECO:0000313" key="3">
    <source>
        <dbReference type="EMBL" id="OBS64433.1"/>
    </source>
</evidence>
<dbReference type="Gene3D" id="3.40.630.30">
    <property type="match status" value="1"/>
</dbReference>
<evidence type="ECO:0000256" key="1">
    <source>
        <dbReference type="ARBA" id="ARBA00022679"/>
    </source>
</evidence>
<evidence type="ECO:0000313" key="4">
    <source>
        <dbReference type="Proteomes" id="UP000092124"/>
    </source>
</evidence>
<keyword evidence="2" id="KW-0012">Acyltransferase</keyword>
<dbReference type="OrthoDB" id="25586at2759"/>